<protein>
    <recommendedName>
        <fullName evidence="3">BrnT family toxin</fullName>
    </recommendedName>
</protein>
<organism evidence="1 2">
    <name type="scientific">Mycoplana rhizolycopersici</name>
    <dbReference type="NCBI Taxonomy" id="2746702"/>
    <lineage>
        <taxon>Bacteria</taxon>
        <taxon>Pseudomonadati</taxon>
        <taxon>Pseudomonadota</taxon>
        <taxon>Alphaproteobacteria</taxon>
        <taxon>Hyphomicrobiales</taxon>
        <taxon>Rhizobiaceae</taxon>
        <taxon>Mycoplana</taxon>
    </lineage>
</organism>
<evidence type="ECO:0000313" key="1">
    <source>
        <dbReference type="EMBL" id="NVP58750.1"/>
    </source>
</evidence>
<reference evidence="1 2" key="1">
    <citation type="submission" date="2020-06" db="EMBL/GenBank/DDBJ databases">
        <title>Rhizobium sp.nov. isolated from the tomato plant.</title>
        <authorList>
            <person name="Thin K.K."/>
            <person name="Zhang X."/>
            <person name="He S."/>
        </authorList>
    </citation>
    <scope>NUCLEOTIDE SEQUENCE [LARGE SCALE GENOMIC DNA]</scope>
    <source>
        <strain evidence="1 2">DBTS2</strain>
    </source>
</reference>
<evidence type="ECO:0008006" key="3">
    <source>
        <dbReference type="Google" id="ProtNLM"/>
    </source>
</evidence>
<name>A0ABX2QLV2_9HYPH</name>
<gene>
    <name evidence="1" type="ORF">HV823_26440</name>
</gene>
<dbReference type="EMBL" id="JABXYK010000069">
    <property type="protein sequence ID" value="NVP58750.1"/>
    <property type="molecule type" value="Genomic_DNA"/>
</dbReference>
<evidence type="ECO:0000313" key="2">
    <source>
        <dbReference type="Proteomes" id="UP000659172"/>
    </source>
</evidence>
<keyword evidence="2" id="KW-1185">Reference proteome</keyword>
<accession>A0ABX2QLV2</accession>
<dbReference type="Proteomes" id="UP000659172">
    <property type="component" value="Unassembled WGS sequence"/>
</dbReference>
<sequence>HGDRSEPELLFYGIALGQQRSDRFQRVAVVHFKDRDRLVHRRRVVSWGGAH</sequence>
<proteinExistence type="predicted"/>
<feature type="non-terminal residue" evidence="1">
    <location>
        <position position="1"/>
    </location>
</feature>
<comment type="caution">
    <text evidence="1">The sequence shown here is derived from an EMBL/GenBank/DDBJ whole genome shotgun (WGS) entry which is preliminary data.</text>
</comment>